<evidence type="ECO:0000256" key="4">
    <source>
        <dbReference type="ARBA" id="ARBA00022452"/>
    </source>
</evidence>
<comment type="subcellular location">
    <subcellularLocation>
        <location evidence="1">Cell outer membrane</location>
        <topology evidence="1">Multi-pass membrane protein</topology>
    </subcellularLocation>
</comment>
<keyword evidence="14" id="KW-1185">Reference proteome</keyword>
<gene>
    <name evidence="13" type="ORF">IOQ59_16810</name>
</gene>
<dbReference type="Proteomes" id="UP000640333">
    <property type="component" value="Unassembled WGS sequence"/>
</dbReference>
<comment type="subunit">
    <text evidence="2">Homotrimer.</text>
</comment>
<evidence type="ECO:0000259" key="12">
    <source>
        <dbReference type="Pfam" id="PF13609"/>
    </source>
</evidence>
<keyword evidence="3" id="KW-0813">Transport</keyword>
<accession>A0A8J7FMB7</accession>
<keyword evidence="9" id="KW-0472">Membrane</keyword>
<dbReference type="GO" id="GO:0006811">
    <property type="term" value="P:monoatomic ion transport"/>
    <property type="evidence" value="ECO:0007669"/>
    <property type="project" value="UniProtKB-KW"/>
</dbReference>
<comment type="caution">
    <text evidence="13">The sequence shown here is derived from an EMBL/GenBank/DDBJ whole genome shotgun (WGS) entry which is preliminary data.</text>
</comment>
<feature type="signal peptide" evidence="11">
    <location>
        <begin position="1"/>
        <end position="23"/>
    </location>
</feature>
<dbReference type="InterPro" id="IPR023614">
    <property type="entry name" value="Porin_dom_sf"/>
</dbReference>
<sequence>MKPSSKKLIIGSALAVASGLAQAAEVKFYGHVNQAAMFADNGTDSETFIVDNTNSATRVGVKASQKTEDGLTYGAHIEVQFQSNPSNKVTPTTKTISPEFKERHVNVFVKGDFGKLSLGQGDGAANGNVERDLSGTQIISFTNPSLLGGSINFIDANSTTTVGLSKAMSDLDFESRYDRLRYDLPKLGGVDLAMSMGVKGNNNVTEFGARRLFDLGDNGKLFAAAGFSSESKGGSAGDEQTVGGSISWRAKSGLNLTAAYSTVSDDNAGNPDADFYTVKAGYIFGKNAVSLRYAVANDLVMAGDEANSIVLGYVHKPTKNLDLYAGFAIHSLDRSGANFDDISVLTTGLRVKF</sequence>
<evidence type="ECO:0000256" key="7">
    <source>
        <dbReference type="ARBA" id="ARBA00023065"/>
    </source>
</evidence>
<dbReference type="GO" id="GO:0046930">
    <property type="term" value="C:pore complex"/>
    <property type="evidence" value="ECO:0007669"/>
    <property type="project" value="UniProtKB-KW"/>
</dbReference>
<keyword evidence="5" id="KW-0812">Transmembrane</keyword>
<dbReference type="EMBL" id="JADEYS010000020">
    <property type="protein sequence ID" value="MBE9398923.1"/>
    <property type="molecule type" value="Genomic_DNA"/>
</dbReference>
<dbReference type="GO" id="GO:0009279">
    <property type="term" value="C:cell outer membrane"/>
    <property type="evidence" value="ECO:0007669"/>
    <property type="project" value="UniProtKB-SubCell"/>
</dbReference>
<name>A0A8J7FMB7_9GAMM</name>
<keyword evidence="8" id="KW-0626">Porin</keyword>
<evidence type="ECO:0000256" key="2">
    <source>
        <dbReference type="ARBA" id="ARBA00011233"/>
    </source>
</evidence>
<evidence type="ECO:0000256" key="3">
    <source>
        <dbReference type="ARBA" id="ARBA00022448"/>
    </source>
</evidence>
<dbReference type="GO" id="GO:0015288">
    <property type="term" value="F:porin activity"/>
    <property type="evidence" value="ECO:0007669"/>
    <property type="project" value="UniProtKB-KW"/>
</dbReference>
<evidence type="ECO:0000313" key="13">
    <source>
        <dbReference type="EMBL" id="MBE9398923.1"/>
    </source>
</evidence>
<feature type="chain" id="PRO_5035218256" evidence="11">
    <location>
        <begin position="24"/>
        <end position="353"/>
    </location>
</feature>
<evidence type="ECO:0000256" key="8">
    <source>
        <dbReference type="ARBA" id="ARBA00023114"/>
    </source>
</evidence>
<proteinExistence type="predicted"/>
<evidence type="ECO:0000313" key="14">
    <source>
        <dbReference type="Proteomes" id="UP000640333"/>
    </source>
</evidence>
<reference evidence="13" key="1">
    <citation type="submission" date="2020-10" db="EMBL/GenBank/DDBJ databases">
        <title>Bacterium isolated from coastal waters sediment.</title>
        <authorList>
            <person name="Chen R.-J."/>
            <person name="Lu D.-C."/>
            <person name="Zhu K.-L."/>
            <person name="Du Z.-J."/>
        </authorList>
    </citation>
    <scope>NUCLEOTIDE SEQUENCE</scope>
    <source>
        <strain evidence="13">N1Y112</strain>
    </source>
</reference>
<evidence type="ECO:0000256" key="5">
    <source>
        <dbReference type="ARBA" id="ARBA00022692"/>
    </source>
</evidence>
<dbReference type="SUPFAM" id="SSF56935">
    <property type="entry name" value="Porins"/>
    <property type="match status" value="1"/>
</dbReference>
<keyword evidence="7" id="KW-0406">Ion transport</keyword>
<keyword evidence="4" id="KW-1134">Transmembrane beta strand</keyword>
<dbReference type="AlphaFoldDB" id="A0A8J7FMB7"/>
<dbReference type="InterPro" id="IPR033900">
    <property type="entry name" value="Gram_neg_porin_domain"/>
</dbReference>
<dbReference type="PANTHER" id="PTHR34501:SF9">
    <property type="entry name" value="MAJOR OUTER MEMBRANE PROTEIN P.IA"/>
    <property type="match status" value="1"/>
</dbReference>
<evidence type="ECO:0000256" key="1">
    <source>
        <dbReference type="ARBA" id="ARBA00004571"/>
    </source>
</evidence>
<keyword evidence="6 11" id="KW-0732">Signal</keyword>
<dbReference type="Gene3D" id="2.40.160.10">
    <property type="entry name" value="Porin"/>
    <property type="match status" value="1"/>
</dbReference>
<evidence type="ECO:0000256" key="6">
    <source>
        <dbReference type="ARBA" id="ARBA00022729"/>
    </source>
</evidence>
<evidence type="ECO:0000256" key="9">
    <source>
        <dbReference type="ARBA" id="ARBA00023136"/>
    </source>
</evidence>
<keyword evidence="10" id="KW-0998">Cell outer membrane</keyword>
<evidence type="ECO:0000256" key="11">
    <source>
        <dbReference type="SAM" id="SignalP"/>
    </source>
</evidence>
<dbReference type="Pfam" id="PF13609">
    <property type="entry name" value="Porin_4"/>
    <property type="match status" value="1"/>
</dbReference>
<evidence type="ECO:0000256" key="10">
    <source>
        <dbReference type="ARBA" id="ARBA00023237"/>
    </source>
</evidence>
<dbReference type="InterPro" id="IPR050298">
    <property type="entry name" value="Gram-neg_bact_OMP"/>
</dbReference>
<feature type="domain" description="Porin" evidence="12">
    <location>
        <begin position="13"/>
        <end position="328"/>
    </location>
</feature>
<dbReference type="RefSeq" id="WP_193954620.1">
    <property type="nucleotide sequence ID" value="NZ_JADEYS010000020.1"/>
</dbReference>
<protein>
    <submittedName>
        <fullName evidence="13">Porin</fullName>
    </submittedName>
</protein>
<dbReference type="PANTHER" id="PTHR34501">
    <property type="entry name" value="PROTEIN YDDL-RELATED"/>
    <property type="match status" value="1"/>
</dbReference>
<organism evidence="13 14">
    <name type="scientific">Pontibacterium sinense</name>
    <dbReference type="NCBI Taxonomy" id="2781979"/>
    <lineage>
        <taxon>Bacteria</taxon>
        <taxon>Pseudomonadati</taxon>
        <taxon>Pseudomonadota</taxon>
        <taxon>Gammaproteobacteria</taxon>
        <taxon>Oceanospirillales</taxon>
        <taxon>Oceanospirillaceae</taxon>
        <taxon>Pontibacterium</taxon>
    </lineage>
</organism>